<dbReference type="Pfam" id="PF12833">
    <property type="entry name" value="HTH_18"/>
    <property type="match status" value="1"/>
</dbReference>
<gene>
    <name evidence="5" type="ORF">D7V94_06405</name>
</gene>
<evidence type="ECO:0000256" key="2">
    <source>
        <dbReference type="ARBA" id="ARBA00023125"/>
    </source>
</evidence>
<evidence type="ECO:0000313" key="5">
    <source>
        <dbReference type="EMBL" id="RKI92312.1"/>
    </source>
</evidence>
<dbReference type="InterPro" id="IPR018062">
    <property type="entry name" value="HTH_AraC-typ_CS"/>
</dbReference>
<keyword evidence="6" id="KW-1185">Reference proteome</keyword>
<dbReference type="SUPFAM" id="SSF51215">
    <property type="entry name" value="Regulatory protein AraC"/>
    <property type="match status" value="1"/>
</dbReference>
<protein>
    <submittedName>
        <fullName evidence="5">AraC family transcriptional regulator</fullName>
    </submittedName>
</protein>
<organism evidence="5 6">
    <name type="scientific">Parablautia intestinalis</name>
    <dbReference type="NCBI Taxonomy" id="2320100"/>
    <lineage>
        <taxon>Bacteria</taxon>
        <taxon>Bacillati</taxon>
        <taxon>Bacillota</taxon>
        <taxon>Clostridia</taxon>
        <taxon>Lachnospirales</taxon>
        <taxon>Lachnospiraceae</taxon>
        <taxon>Parablautia</taxon>
    </lineage>
</organism>
<dbReference type="OrthoDB" id="9803764at2"/>
<dbReference type="SUPFAM" id="SSF46689">
    <property type="entry name" value="Homeodomain-like"/>
    <property type="match status" value="2"/>
</dbReference>
<proteinExistence type="predicted"/>
<dbReference type="Proteomes" id="UP000280696">
    <property type="component" value="Unassembled WGS sequence"/>
</dbReference>
<evidence type="ECO:0000259" key="4">
    <source>
        <dbReference type="PROSITE" id="PS01124"/>
    </source>
</evidence>
<dbReference type="GO" id="GO:0043565">
    <property type="term" value="F:sequence-specific DNA binding"/>
    <property type="evidence" value="ECO:0007669"/>
    <property type="project" value="InterPro"/>
</dbReference>
<dbReference type="PANTHER" id="PTHR43280">
    <property type="entry name" value="ARAC-FAMILY TRANSCRIPTIONAL REGULATOR"/>
    <property type="match status" value="1"/>
</dbReference>
<dbReference type="InterPro" id="IPR037923">
    <property type="entry name" value="HTH-like"/>
</dbReference>
<accession>A0A3A9ALI6</accession>
<sequence>MCEREKISGKKDWKDNYAFHFLNDVEHPVVRLNAVGKERCSTDAYYWDNSRRPDCYLFQYTLNGSGMVRIEGEELVIRKGTGFFLKMPGPECYYFDEKKNEEPWEFIYMLFECGPAEEYCRYIEGHLGKIIELPIYSLAVELMFEIHAQAKRQNQSPFLLGSMVFSFLCALCSVDREKEKMSTTLINNAKSCMEKMFAQPIGICDVAAFCHVSQSHLSREFYKITGTRPNEYLTKLRLEKAVDMLGASSTSLAQISASCGFSSTNYFQKVFKKHMGMSPVQFRKYVKSEGYLKFQI</sequence>
<dbReference type="PANTHER" id="PTHR43280:SF2">
    <property type="entry name" value="HTH-TYPE TRANSCRIPTIONAL REGULATOR EXSA"/>
    <property type="match status" value="1"/>
</dbReference>
<dbReference type="Pfam" id="PF02311">
    <property type="entry name" value="AraC_binding"/>
    <property type="match status" value="1"/>
</dbReference>
<dbReference type="AlphaFoldDB" id="A0A3A9ALI6"/>
<dbReference type="PROSITE" id="PS00041">
    <property type="entry name" value="HTH_ARAC_FAMILY_1"/>
    <property type="match status" value="1"/>
</dbReference>
<dbReference type="Gene3D" id="2.60.120.280">
    <property type="entry name" value="Regulatory protein AraC"/>
    <property type="match status" value="1"/>
</dbReference>
<dbReference type="InterPro" id="IPR018060">
    <property type="entry name" value="HTH_AraC"/>
</dbReference>
<dbReference type="EMBL" id="RAYQ01000005">
    <property type="protein sequence ID" value="RKI92312.1"/>
    <property type="molecule type" value="Genomic_DNA"/>
</dbReference>
<dbReference type="InterPro" id="IPR009057">
    <property type="entry name" value="Homeodomain-like_sf"/>
</dbReference>
<keyword evidence="2" id="KW-0238">DNA-binding</keyword>
<keyword evidence="3" id="KW-0804">Transcription</keyword>
<dbReference type="InterPro" id="IPR020449">
    <property type="entry name" value="Tscrpt_reg_AraC-type_HTH"/>
</dbReference>
<dbReference type="Gene3D" id="1.10.10.60">
    <property type="entry name" value="Homeodomain-like"/>
    <property type="match status" value="2"/>
</dbReference>
<evidence type="ECO:0000313" key="6">
    <source>
        <dbReference type="Proteomes" id="UP000280696"/>
    </source>
</evidence>
<dbReference type="RefSeq" id="WP_120467972.1">
    <property type="nucleotide sequence ID" value="NZ_RAYQ01000005.1"/>
</dbReference>
<comment type="caution">
    <text evidence="5">The sequence shown here is derived from an EMBL/GenBank/DDBJ whole genome shotgun (WGS) entry which is preliminary data.</text>
</comment>
<dbReference type="SMART" id="SM00342">
    <property type="entry name" value="HTH_ARAC"/>
    <property type="match status" value="1"/>
</dbReference>
<keyword evidence="1" id="KW-0805">Transcription regulation</keyword>
<dbReference type="PROSITE" id="PS01124">
    <property type="entry name" value="HTH_ARAC_FAMILY_2"/>
    <property type="match status" value="1"/>
</dbReference>
<evidence type="ECO:0000256" key="3">
    <source>
        <dbReference type="ARBA" id="ARBA00023163"/>
    </source>
</evidence>
<name>A0A3A9ALI6_9FIRM</name>
<dbReference type="InterPro" id="IPR003313">
    <property type="entry name" value="AraC-bd"/>
</dbReference>
<reference evidence="5 6" key="1">
    <citation type="submission" date="2018-09" db="EMBL/GenBank/DDBJ databases">
        <title>Murine metabolic-syndrome-specific gut microbial biobank.</title>
        <authorList>
            <person name="Liu C."/>
        </authorList>
    </citation>
    <scope>NUCLEOTIDE SEQUENCE [LARGE SCALE GENOMIC DNA]</scope>
    <source>
        <strain evidence="5 6">0.1xD8-82</strain>
    </source>
</reference>
<dbReference type="PRINTS" id="PR00032">
    <property type="entry name" value="HTHARAC"/>
</dbReference>
<evidence type="ECO:0000256" key="1">
    <source>
        <dbReference type="ARBA" id="ARBA00023015"/>
    </source>
</evidence>
<dbReference type="GO" id="GO:0003700">
    <property type="term" value="F:DNA-binding transcription factor activity"/>
    <property type="evidence" value="ECO:0007669"/>
    <property type="project" value="InterPro"/>
</dbReference>
<feature type="domain" description="HTH araC/xylS-type" evidence="4">
    <location>
        <begin position="187"/>
        <end position="285"/>
    </location>
</feature>